<dbReference type="GO" id="GO:0005634">
    <property type="term" value="C:nucleus"/>
    <property type="evidence" value="ECO:0007669"/>
    <property type="project" value="TreeGrafter"/>
</dbReference>
<feature type="region of interest" description="Disordered" evidence="2">
    <location>
        <begin position="1"/>
        <end position="273"/>
    </location>
</feature>
<evidence type="ECO:0000313" key="5">
    <source>
        <dbReference type="Proteomes" id="UP000242791"/>
    </source>
</evidence>
<feature type="compositionally biased region" description="Polar residues" evidence="2">
    <location>
        <begin position="668"/>
        <end position="679"/>
    </location>
</feature>
<dbReference type="OrthoDB" id="1922977at2759"/>
<keyword evidence="5" id="KW-1185">Reference proteome</keyword>
<feature type="compositionally biased region" description="Basic and acidic residues" evidence="2">
    <location>
        <begin position="1137"/>
        <end position="1146"/>
    </location>
</feature>
<feature type="compositionally biased region" description="Polar residues" evidence="2">
    <location>
        <begin position="616"/>
        <end position="644"/>
    </location>
</feature>
<feature type="domain" description="Putative zinc-finger" evidence="3">
    <location>
        <begin position="1304"/>
        <end position="1325"/>
    </location>
</feature>
<feature type="compositionally biased region" description="Polar residues" evidence="2">
    <location>
        <begin position="243"/>
        <end position="255"/>
    </location>
</feature>
<feature type="compositionally biased region" description="Polar residues" evidence="2">
    <location>
        <begin position="503"/>
        <end position="522"/>
    </location>
</feature>
<sequence length="1396" mass="151724">MSSNYPPTPSFGGHCNPSQQWSRDPPSSALGEGSDAYHPPPLIPPPPQSYSANNPSFKSSPQIPGFSGNNNAPIPFATPPFPFIPPFHHSSYQPDPYAPTFSPSMGFPQQAIASQSQQNGLTENMPPIRTGATMKENDTAATAEGSDPVDSPESTNFGDREEGELSNGEIEEEEPDPYVYQGNQPKENIAAPYLQSHWPNGKPKRYSDVGAQGQPSVSQSSRMREKLSEGPRNSNKLRRHQFPQPNKTAAGSSGQDMRPTDLDTDTFAVHGENAQDKLGIRDHHTVPMEDARSSHESLPVSSVQSPASCGKIDKTTNGSGTYPLCGKSPAQLRVQAQGALLGLAPHNIKFDELVNEGIDPVILKRLYDEIGLKITSTRSEQHATTNQSKEEKPMLVAKPLVVPDSDAEAAMISVSRSASDELVKGPINEVVPEAPRIPSHQPTQGISNTLPTDSSKPMERKDIIARMLANKAAKAPSTIEPAKSENSKKSIPLQKSLLIPANDTASTARMPTSQSPPQCTSETRAKEKNKAQTELARQRMEQLKKQGIGRSQNRSAVEPPIVAQRLPASNSLTRSSQNSNSPSQSSQPLPSLSHPLPSRPPAPELSSTARIPGLFMTSSEPTKTQEVSINSNNTIPSTEPSSTKIRAPRKRPRASDFTDEPSPALHKTQFTQEKSVASTQHKVIIDISEDEFMYGSDNDTAEPNGPGAESPFVGSGRTSTSNQLLTRDLPPLSDFPSRNYSHRSTPGVSTPQPRNRGKGPDDLNAELQAMRQRIAEYEQRKKAKQSASRVESLGALAAHSAITSADESSSVAPEAQCKPTIETKLVVPPSSQPENSLAHSTSPQKIVNSGIQANPNSDGAPRSQSVLTQGSLKPTHIESIRKKFMRKREIESGLPILEAELQKSEARLRQFREEEQSLLAEIEKGKAGKRLLIEELEALGIETAGLSMEELQATKDRLEEVDENEDMRDDQGELYFQNGHYCFALPHGVSRSAPGIGLVVRETHASVYNFLVQQPPSKEATADIALNLRESALSGVVQDRGSASSTQPSAREQMAALRLETVPKTSQEAIDMRIPPPKETSVLSQADIADDGTTCSSSAMDESMGSTQDMLDLEEAQGPEAQEEPAPSLSESIAKSKITDMGERSSHASVSPGPVPTGLENKPARPVVKPDNSGDSLSDQGSLSGSDGYEPPEPNPAPEQPDLVQTSPLLVSPDEAEHVAAGSYSISQDENTLTVDTQGAVTDLSADSPKAKEDTERAHRYFTPYRSPLKLFKAYRYHPRFTEDVSGGYRSLTYSHNIDPYNYICPYEAAGGFCNDHSCEYQHFRDMTLSDDRILVEMSSLREGKTPEERDEYVAGLKQTISDMRRDKVKDLNTIATEVTGYRRRFLHDPSRVLAL</sequence>
<protein>
    <recommendedName>
        <fullName evidence="3">Putative zinc-finger domain-containing protein</fullName>
    </recommendedName>
</protein>
<feature type="region of interest" description="Disordered" evidence="2">
    <location>
        <begin position="825"/>
        <end position="867"/>
    </location>
</feature>
<feature type="region of interest" description="Disordered" evidence="2">
    <location>
        <begin position="694"/>
        <end position="762"/>
    </location>
</feature>
<proteinExistence type="predicted"/>
<feature type="compositionally biased region" description="Polar residues" evidence="2">
    <location>
        <begin position="1093"/>
        <end position="1106"/>
    </location>
</feature>
<dbReference type="PANTHER" id="PTHR21563:SF3">
    <property type="entry name" value="ZINC FINGER C3H1 DOMAIN-CONTAINING PROTEIN"/>
    <property type="match status" value="1"/>
</dbReference>
<feature type="compositionally biased region" description="Polar residues" evidence="2">
    <location>
        <begin position="440"/>
        <end position="455"/>
    </location>
</feature>
<evidence type="ECO:0000313" key="4">
    <source>
        <dbReference type="EMBL" id="OJD27299.1"/>
    </source>
</evidence>
<name>A0A1J9R4K7_9EURO</name>
<dbReference type="VEuPathDB" id="FungiDB:ACJ73_01309"/>
<feature type="compositionally biased region" description="Basic and acidic residues" evidence="2">
    <location>
        <begin position="523"/>
        <end position="544"/>
    </location>
</feature>
<dbReference type="GO" id="GO:0000178">
    <property type="term" value="C:exosome (RNase complex)"/>
    <property type="evidence" value="ECO:0007669"/>
    <property type="project" value="TreeGrafter"/>
</dbReference>
<dbReference type="STRING" id="1658174.A0A1J9R4K7"/>
<dbReference type="InterPro" id="IPR019607">
    <property type="entry name" value="Putative_zinc-finger_domain"/>
</dbReference>
<feature type="compositionally biased region" description="Low complexity" evidence="2">
    <location>
        <begin position="1171"/>
        <end position="1188"/>
    </location>
</feature>
<dbReference type="InterPro" id="IPR039278">
    <property type="entry name" value="Red1"/>
</dbReference>
<evidence type="ECO:0000256" key="1">
    <source>
        <dbReference type="SAM" id="Coils"/>
    </source>
</evidence>
<feature type="region of interest" description="Disordered" evidence="2">
    <location>
        <begin position="1135"/>
        <end position="1205"/>
    </location>
</feature>
<feature type="compositionally biased region" description="Polar residues" evidence="2">
    <location>
        <begin position="832"/>
        <end position="867"/>
    </location>
</feature>
<accession>A0A1J9R4K7</accession>
<dbReference type="Pfam" id="PF10650">
    <property type="entry name" value="zf-C3H1"/>
    <property type="match status" value="1"/>
</dbReference>
<gene>
    <name evidence="4" type="ORF">ACJ73_01309</name>
</gene>
<feature type="compositionally biased region" description="Polar residues" evidence="2">
    <location>
        <begin position="716"/>
        <end position="725"/>
    </location>
</feature>
<feature type="coiled-coil region" evidence="1">
    <location>
        <begin position="894"/>
        <end position="968"/>
    </location>
</feature>
<evidence type="ECO:0000259" key="3">
    <source>
        <dbReference type="Pfam" id="PF10650"/>
    </source>
</evidence>
<feature type="compositionally biased region" description="Pro residues" evidence="2">
    <location>
        <begin position="38"/>
        <end position="48"/>
    </location>
</feature>
<reference evidence="4 5" key="1">
    <citation type="submission" date="2015-08" db="EMBL/GenBank/DDBJ databases">
        <title>Emmonsia species relationships and genome sequence.</title>
        <authorList>
            <person name="Cuomo C.A."/>
            <person name="Schwartz I.S."/>
            <person name="Kenyon C."/>
            <person name="De Hoog G.S."/>
            <person name="Govender N.P."/>
            <person name="Botha A."/>
            <person name="Moreno L."/>
            <person name="De Vries M."/>
            <person name="Munoz J.F."/>
            <person name="Stielow J.B."/>
        </authorList>
    </citation>
    <scope>NUCLEOTIDE SEQUENCE [LARGE SCALE GENOMIC DNA]</scope>
    <source>
        <strain evidence="4 5">EI222</strain>
    </source>
</reference>
<feature type="region of interest" description="Disordered" evidence="2">
    <location>
        <begin position="432"/>
        <end position="458"/>
    </location>
</feature>
<feature type="compositionally biased region" description="Polar residues" evidence="2">
    <location>
        <begin position="736"/>
        <end position="753"/>
    </location>
</feature>
<feature type="compositionally biased region" description="Polar residues" evidence="2">
    <location>
        <begin position="49"/>
        <end position="71"/>
    </location>
</feature>
<feature type="compositionally biased region" description="Polar residues" evidence="2">
    <location>
        <begin position="111"/>
        <end position="122"/>
    </location>
</feature>
<keyword evidence="1" id="KW-0175">Coiled coil</keyword>
<organism evidence="4 5">
    <name type="scientific">Blastomyces percursus</name>
    <dbReference type="NCBI Taxonomy" id="1658174"/>
    <lineage>
        <taxon>Eukaryota</taxon>
        <taxon>Fungi</taxon>
        <taxon>Dikarya</taxon>
        <taxon>Ascomycota</taxon>
        <taxon>Pezizomycotina</taxon>
        <taxon>Eurotiomycetes</taxon>
        <taxon>Eurotiomycetidae</taxon>
        <taxon>Onygenales</taxon>
        <taxon>Ajellomycetaceae</taxon>
        <taxon>Blastomyces</taxon>
    </lineage>
</organism>
<comment type="caution">
    <text evidence="4">The sequence shown here is derived from an EMBL/GenBank/DDBJ whole genome shotgun (WGS) entry which is preliminary data.</text>
</comment>
<feature type="region of interest" description="Disordered" evidence="2">
    <location>
        <begin position="1061"/>
        <end position="1106"/>
    </location>
</feature>
<dbReference type="PANTHER" id="PTHR21563">
    <property type="entry name" value="ZINC FINGER C3H1 DOMAIN-CONTAINING PROTEIN"/>
    <property type="match status" value="1"/>
</dbReference>
<feature type="region of interest" description="Disordered" evidence="2">
    <location>
        <begin position="470"/>
        <end position="679"/>
    </location>
</feature>
<evidence type="ECO:0000256" key="2">
    <source>
        <dbReference type="SAM" id="MobiDB-lite"/>
    </source>
</evidence>
<dbReference type="Proteomes" id="UP000242791">
    <property type="component" value="Unassembled WGS sequence"/>
</dbReference>
<feature type="compositionally biased region" description="Pro residues" evidence="2">
    <location>
        <begin position="76"/>
        <end position="85"/>
    </location>
</feature>
<dbReference type="EMBL" id="LGTZ01000115">
    <property type="protein sequence ID" value="OJD27299.1"/>
    <property type="molecule type" value="Genomic_DNA"/>
</dbReference>
<feature type="compositionally biased region" description="Low complexity" evidence="2">
    <location>
        <begin position="569"/>
        <end position="596"/>
    </location>
</feature>
<feature type="compositionally biased region" description="Acidic residues" evidence="2">
    <location>
        <begin position="161"/>
        <end position="176"/>
    </location>
</feature>